<dbReference type="RefSeq" id="WP_152890159.1">
    <property type="nucleotide sequence ID" value="NZ_WHJC01000140.1"/>
</dbReference>
<dbReference type="InterPro" id="IPR011320">
    <property type="entry name" value="RNase_H1_N"/>
</dbReference>
<dbReference type="Pfam" id="PF00075">
    <property type="entry name" value="RNase_H"/>
    <property type="match status" value="1"/>
</dbReference>
<feature type="domain" description="RNase H type-1" evidence="1">
    <location>
        <begin position="71"/>
        <end position="210"/>
    </location>
</feature>
<dbReference type="Pfam" id="PF01693">
    <property type="entry name" value="Cauli_VI"/>
    <property type="match status" value="1"/>
</dbReference>
<dbReference type="InterPro" id="IPR036397">
    <property type="entry name" value="RNaseH_sf"/>
</dbReference>
<protein>
    <submittedName>
        <fullName evidence="2">Ribonuclease HI</fullName>
    </submittedName>
</protein>
<evidence type="ECO:0000313" key="2">
    <source>
        <dbReference type="EMBL" id="MPQ44039.1"/>
    </source>
</evidence>
<accession>A0A6I1MV08</accession>
<dbReference type="GO" id="GO:0004523">
    <property type="term" value="F:RNA-DNA hybrid ribonuclease activity"/>
    <property type="evidence" value="ECO:0007669"/>
    <property type="project" value="InterPro"/>
</dbReference>
<dbReference type="SUPFAM" id="SSF55658">
    <property type="entry name" value="L9 N-domain-like"/>
    <property type="match status" value="1"/>
</dbReference>
<dbReference type="InterPro" id="IPR012337">
    <property type="entry name" value="RNaseH-like_sf"/>
</dbReference>
<reference evidence="2 3" key="1">
    <citation type="submission" date="2019-10" db="EMBL/GenBank/DDBJ databases">
        <title>The Genome Sequence of Clostridium tarantellae Isolated from Fish Brain.</title>
        <authorList>
            <person name="Bano L."/>
            <person name="Kiel M."/>
            <person name="Sales G."/>
            <person name="Doxey A.C."/>
            <person name="Mansfield M.J."/>
            <person name="Schiavone M."/>
            <person name="Rossetto O."/>
            <person name="Pirazzini M."/>
            <person name="Dobrindt U."/>
            <person name="Montecucco C."/>
        </authorList>
    </citation>
    <scope>NUCLEOTIDE SEQUENCE [LARGE SCALE GENOMIC DNA]</scope>
    <source>
        <strain evidence="2 3">DSM 3997</strain>
    </source>
</reference>
<name>A0A6I1MV08_9CLOT</name>
<dbReference type="PROSITE" id="PS50879">
    <property type="entry name" value="RNASE_H_1"/>
    <property type="match status" value="1"/>
</dbReference>
<dbReference type="InterPro" id="IPR009027">
    <property type="entry name" value="Ribosomal_bL9/RNase_H1_N"/>
</dbReference>
<dbReference type="CDD" id="cd09277">
    <property type="entry name" value="RNase_HI_bacteria_like"/>
    <property type="match status" value="1"/>
</dbReference>
<evidence type="ECO:0000259" key="1">
    <source>
        <dbReference type="PROSITE" id="PS50879"/>
    </source>
</evidence>
<dbReference type="OrthoDB" id="9811552at2"/>
<dbReference type="Gene3D" id="3.30.420.10">
    <property type="entry name" value="Ribonuclease H-like superfamily/Ribonuclease H"/>
    <property type="match status" value="1"/>
</dbReference>
<organism evidence="2 3">
    <name type="scientific">Clostridium tarantellae</name>
    <dbReference type="NCBI Taxonomy" id="39493"/>
    <lineage>
        <taxon>Bacteria</taxon>
        <taxon>Bacillati</taxon>
        <taxon>Bacillota</taxon>
        <taxon>Clostridia</taxon>
        <taxon>Eubacteriales</taxon>
        <taxon>Clostridiaceae</taxon>
        <taxon>Clostridium</taxon>
    </lineage>
</organism>
<keyword evidence="3" id="KW-1185">Reference proteome</keyword>
<comment type="caution">
    <text evidence="2">The sequence shown here is derived from an EMBL/GenBank/DDBJ whole genome shotgun (WGS) entry which is preliminary data.</text>
</comment>
<dbReference type="InterPro" id="IPR037056">
    <property type="entry name" value="RNase_H1_N_sf"/>
</dbReference>
<sequence>MGKKVYAIKEGYDFSTNEKIKNKIVNTWAECLKCVKGVKGAKYKSFESMEEAKKYLNDNNKLLKKGIDNYPEDYLHIYVDGSYNMSTKRYAYGVVAVRDNVVEHIESGSPLDTTKSNIRQIAGELEGAVKAVEYALKKGEKKVVLFHDYEGIFHHATGSWDRREESSEIYYDKMNKLFKEGIEVIFVKVDSHTGDLFNELADERCKKELNIVSDKVVEKWLKQNKIYVCDEKVKEQILELASKNEDNIIVKNLNKTSIKHNENKELKENNIIDELIILFNDLSLEKKLDRLKYAKYINKK</sequence>
<dbReference type="InterPro" id="IPR002156">
    <property type="entry name" value="RNaseH_domain"/>
</dbReference>
<dbReference type="Proteomes" id="UP000430345">
    <property type="component" value="Unassembled WGS sequence"/>
</dbReference>
<dbReference type="GO" id="GO:0003676">
    <property type="term" value="F:nucleic acid binding"/>
    <property type="evidence" value="ECO:0007669"/>
    <property type="project" value="InterPro"/>
</dbReference>
<proteinExistence type="predicted"/>
<gene>
    <name evidence="2" type="ORF">GBZ86_09725</name>
</gene>
<dbReference type="SUPFAM" id="SSF53098">
    <property type="entry name" value="Ribonuclease H-like"/>
    <property type="match status" value="1"/>
</dbReference>
<dbReference type="EMBL" id="WHJC01000140">
    <property type="protein sequence ID" value="MPQ44039.1"/>
    <property type="molecule type" value="Genomic_DNA"/>
</dbReference>
<dbReference type="AlphaFoldDB" id="A0A6I1MV08"/>
<dbReference type="Gene3D" id="3.40.970.10">
    <property type="entry name" value="Ribonuclease H1, N-terminal domain"/>
    <property type="match status" value="1"/>
</dbReference>
<evidence type="ECO:0000313" key="3">
    <source>
        <dbReference type="Proteomes" id="UP000430345"/>
    </source>
</evidence>